<dbReference type="EMBL" id="KV454428">
    <property type="protein sequence ID" value="ODQ80957.1"/>
    <property type="molecule type" value="Genomic_DNA"/>
</dbReference>
<protein>
    <submittedName>
        <fullName evidence="1">Uncharacterized protein</fullName>
    </submittedName>
</protein>
<evidence type="ECO:0000313" key="1">
    <source>
        <dbReference type="EMBL" id="ODQ80957.1"/>
    </source>
</evidence>
<dbReference type="GeneID" id="30144768"/>
<organism evidence="1 2">
    <name type="scientific">Babjeviella inositovora NRRL Y-12698</name>
    <dbReference type="NCBI Taxonomy" id="984486"/>
    <lineage>
        <taxon>Eukaryota</taxon>
        <taxon>Fungi</taxon>
        <taxon>Dikarya</taxon>
        <taxon>Ascomycota</taxon>
        <taxon>Saccharomycotina</taxon>
        <taxon>Pichiomycetes</taxon>
        <taxon>Serinales incertae sedis</taxon>
        <taxon>Babjeviella</taxon>
    </lineage>
</organism>
<dbReference type="RefSeq" id="XP_018986285.1">
    <property type="nucleotide sequence ID" value="XM_019126914.1"/>
</dbReference>
<sequence length="90" mass="10501">MGIEWKSLKHLAYNTEDIGQNMEEILQYLEVIEKGWKSCIYVRRRRGPALRSFKSNHNRTDIEEVRPPSMGENKNANSQLVRDILLSALN</sequence>
<keyword evidence="2" id="KW-1185">Reference proteome</keyword>
<proteinExistence type="predicted"/>
<name>A0A1E3QVG9_9ASCO</name>
<dbReference type="Proteomes" id="UP000094336">
    <property type="component" value="Unassembled WGS sequence"/>
</dbReference>
<dbReference type="AlphaFoldDB" id="A0A1E3QVG9"/>
<reference evidence="2" key="1">
    <citation type="submission" date="2016-05" db="EMBL/GenBank/DDBJ databases">
        <title>Comparative genomics of biotechnologically important yeasts.</title>
        <authorList>
            <consortium name="DOE Joint Genome Institute"/>
            <person name="Riley R."/>
            <person name="Haridas S."/>
            <person name="Wolfe K.H."/>
            <person name="Lopes M.R."/>
            <person name="Hittinger C.T."/>
            <person name="Goker M."/>
            <person name="Salamov A."/>
            <person name="Wisecaver J."/>
            <person name="Long T.M."/>
            <person name="Aerts A.L."/>
            <person name="Barry K."/>
            <person name="Choi C."/>
            <person name="Clum A."/>
            <person name="Coughlan A.Y."/>
            <person name="Deshpande S."/>
            <person name="Douglass A.P."/>
            <person name="Hanson S.J."/>
            <person name="Klenk H.-P."/>
            <person name="Labutti K."/>
            <person name="Lapidus A."/>
            <person name="Lindquist E."/>
            <person name="Lipzen A."/>
            <person name="Meier-Kolthoff J.P."/>
            <person name="Ohm R.A."/>
            <person name="Otillar R.P."/>
            <person name="Pangilinan J."/>
            <person name="Peng Y."/>
            <person name="Rokas A."/>
            <person name="Rosa C.A."/>
            <person name="Scheuner C."/>
            <person name="Sibirny A.A."/>
            <person name="Slot J.C."/>
            <person name="Stielow J.B."/>
            <person name="Sun H."/>
            <person name="Kurtzman C.P."/>
            <person name="Blackwell M."/>
            <person name="Grigoriev I.V."/>
            <person name="Jeffries T.W."/>
        </authorList>
    </citation>
    <scope>NUCLEOTIDE SEQUENCE [LARGE SCALE GENOMIC DNA]</scope>
    <source>
        <strain evidence="2">NRRL Y-12698</strain>
    </source>
</reference>
<evidence type="ECO:0000313" key="2">
    <source>
        <dbReference type="Proteomes" id="UP000094336"/>
    </source>
</evidence>
<accession>A0A1E3QVG9</accession>
<gene>
    <name evidence="1" type="ORF">BABINDRAFT_118543</name>
</gene>